<dbReference type="InterPro" id="IPR036954">
    <property type="entry name" value="Collagen_IV_NC_sf"/>
</dbReference>
<evidence type="ECO:0000259" key="8">
    <source>
        <dbReference type="PROSITE" id="PS51403"/>
    </source>
</evidence>
<evidence type="ECO:0000256" key="2">
    <source>
        <dbReference type="ARBA" id="ARBA00022525"/>
    </source>
</evidence>
<sequence>DPGPEGNQGPPGPTLNLKLGFLLVKHSQTEEVPSCPSTMQKLWTGYSLLYLEGQERAYSQDLGQAGSCVPVFSTMPFSVCGTRNCQYARRNDKAYWLATIAKPPKKPFSGIDIKNHISRCVVCEAPSAAVAMHDPSSKEPPECPPNWASLWTGYSFIMFSGGGDEGGGLSLMSPGSCLSRFRAQPFLECQGARGTCHFFANVYSFWLTTFNSTESTLTDSEKQREHVARCRVCIRM</sequence>
<keyword evidence="3" id="KW-0272">Extracellular matrix</keyword>
<evidence type="ECO:0000256" key="3">
    <source>
        <dbReference type="ARBA" id="ARBA00022530"/>
    </source>
</evidence>
<keyword evidence="6" id="KW-0176">Collagen</keyword>
<proteinExistence type="predicted"/>
<evidence type="ECO:0000256" key="7">
    <source>
        <dbReference type="ARBA" id="ARBA00023157"/>
    </source>
</evidence>
<evidence type="ECO:0000256" key="1">
    <source>
        <dbReference type="ARBA" id="ARBA00004302"/>
    </source>
</evidence>
<reference evidence="9 10" key="1">
    <citation type="submission" date="2021-06" db="EMBL/GenBank/DDBJ databases">
        <authorList>
            <person name="Palmer J.M."/>
        </authorList>
    </citation>
    <scope>NUCLEOTIDE SEQUENCE [LARGE SCALE GENOMIC DNA]</scope>
    <source>
        <strain evidence="10">if_2019</strain>
        <tissue evidence="9">Muscle</tissue>
    </source>
</reference>
<keyword evidence="4" id="KW-0677">Repeat</keyword>
<dbReference type="SUPFAM" id="SSF56436">
    <property type="entry name" value="C-type lectin-like"/>
    <property type="match status" value="2"/>
</dbReference>
<comment type="caution">
    <text evidence="9">The sequence shown here is derived from an EMBL/GenBank/DDBJ whole genome shotgun (WGS) entry which is preliminary data.</text>
</comment>
<dbReference type="EMBL" id="JAHRIQ010007297">
    <property type="protein sequence ID" value="MEQ2223388.1"/>
    <property type="molecule type" value="Genomic_DNA"/>
</dbReference>
<comment type="subcellular location">
    <subcellularLocation>
        <location evidence="1">Secreted</location>
        <location evidence="1">Extracellular space</location>
        <location evidence="1">Extracellular matrix</location>
        <location evidence="1">Basement membrane</location>
    </subcellularLocation>
</comment>
<dbReference type="InterPro" id="IPR001442">
    <property type="entry name" value="Collagen_IV_NC"/>
</dbReference>
<dbReference type="PANTHER" id="PTHR14619">
    <property type="entry name" value="NEURON-DERIVED NEUROTROPHIC FACTOR"/>
    <property type="match status" value="1"/>
</dbReference>
<dbReference type="SMART" id="SM00111">
    <property type="entry name" value="C4"/>
    <property type="match status" value="2"/>
</dbReference>
<dbReference type="InterPro" id="IPR016187">
    <property type="entry name" value="CTDL_fold"/>
</dbReference>
<evidence type="ECO:0000256" key="6">
    <source>
        <dbReference type="ARBA" id="ARBA00023119"/>
    </source>
</evidence>
<evidence type="ECO:0000313" key="10">
    <source>
        <dbReference type="Proteomes" id="UP001482620"/>
    </source>
</evidence>
<dbReference type="InterPro" id="IPR019326">
    <property type="entry name" value="NDNF"/>
</dbReference>
<keyword evidence="7" id="KW-1015">Disulfide bond</keyword>
<name>A0ABV0SV42_9TELE</name>
<dbReference type="PANTHER" id="PTHR14619:SF8">
    <property type="entry name" value="COLLAGEN TYPE IV ALPHA 4 CHAIN"/>
    <property type="match status" value="1"/>
</dbReference>
<dbReference type="Pfam" id="PF01413">
    <property type="entry name" value="C4"/>
    <property type="match status" value="2"/>
</dbReference>
<dbReference type="Proteomes" id="UP001482620">
    <property type="component" value="Unassembled WGS sequence"/>
</dbReference>
<accession>A0ABV0SV42</accession>
<dbReference type="Gene3D" id="2.170.240.10">
    <property type="entry name" value="Collagen IV, non-collagenous"/>
    <property type="match status" value="1"/>
</dbReference>
<evidence type="ECO:0000313" key="9">
    <source>
        <dbReference type="EMBL" id="MEQ2223388.1"/>
    </source>
</evidence>
<feature type="non-terminal residue" evidence="9">
    <location>
        <position position="1"/>
    </location>
</feature>
<evidence type="ECO:0000256" key="4">
    <source>
        <dbReference type="ARBA" id="ARBA00022737"/>
    </source>
</evidence>
<organism evidence="9 10">
    <name type="scientific">Ilyodon furcidens</name>
    <name type="common">goldbreast splitfin</name>
    <dbReference type="NCBI Taxonomy" id="33524"/>
    <lineage>
        <taxon>Eukaryota</taxon>
        <taxon>Metazoa</taxon>
        <taxon>Chordata</taxon>
        <taxon>Craniata</taxon>
        <taxon>Vertebrata</taxon>
        <taxon>Euteleostomi</taxon>
        <taxon>Actinopterygii</taxon>
        <taxon>Neopterygii</taxon>
        <taxon>Teleostei</taxon>
        <taxon>Neoteleostei</taxon>
        <taxon>Acanthomorphata</taxon>
        <taxon>Ovalentaria</taxon>
        <taxon>Atherinomorphae</taxon>
        <taxon>Cyprinodontiformes</taxon>
        <taxon>Goodeidae</taxon>
        <taxon>Ilyodon</taxon>
    </lineage>
</organism>
<keyword evidence="2" id="KW-0964">Secreted</keyword>
<keyword evidence="10" id="KW-1185">Reference proteome</keyword>
<evidence type="ECO:0000256" key="5">
    <source>
        <dbReference type="ARBA" id="ARBA00022869"/>
    </source>
</evidence>
<keyword evidence="5" id="KW-0084">Basement membrane</keyword>
<dbReference type="PROSITE" id="PS51403">
    <property type="entry name" value="NC1_IV"/>
    <property type="match status" value="1"/>
</dbReference>
<feature type="domain" description="Collagen IV NC1" evidence="8">
    <location>
        <begin position="20"/>
        <end position="236"/>
    </location>
</feature>
<gene>
    <name evidence="9" type="ORF">ILYODFUR_036292</name>
</gene>
<protein>
    <recommendedName>
        <fullName evidence="8">Collagen IV NC1 domain-containing protein</fullName>
    </recommendedName>
</protein>